<evidence type="ECO:0000313" key="2">
    <source>
        <dbReference type="Proteomes" id="UP000712600"/>
    </source>
</evidence>
<protein>
    <submittedName>
        <fullName evidence="1">Uncharacterized protein</fullName>
    </submittedName>
</protein>
<dbReference type="EMBL" id="QGKX02000004">
    <property type="protein sequence ID" value="KAF3600303.1"/>
    <property type="molecule type" value="Genomic_DNA"/>
</dbReference>
<dbReference type="AlphaFoldDB" id="A0A3N6RS78"/>
<reference evidence="1" key="1">
    <citation type="submission" date="2019-12" db="EMBL/GenBank/DDBJ databases">
        <title>Genome sequencing and annotation of Brassica cretica.</title>
        <authorList>
            <person name="Studholme D.J."/>
            <person name="Sarris P."/>
        </authorList>
    </citation>
    <scope>NUCLEOTIDE SEQUENCE</scope>
    <source>
        <strain evidence="1">PFS-109/04</strain>
        <tissue evidence="1">Leaf</tissue>
    </source>
</reference>
<evidence type="ECO:0000313" key="1">
    <source>
        <dbReference type="EMBL" id="KAF3600303.1"/>
    </source>
</evidence>
<dbReference type="Proteomes" id="UP000712600">
    <property type="component" value="Unassembled WGS sequence"/>
</dbReference>
<gene>
    <name evidence="1" type="ORF">F2Q69_00037869</name>
</gene>
<comment type="caution">
    <text evidence="1">The sequence shown here is derived from an EMBL/GenBank/DDBJ whole genome shotgun (WGS) entry which is preliminary data.</text>
</comment>
<proteinExistence type="predicted"/>
<organism evidence="1 2">
    <name type="scientific">Brassica cretica</name>
    <name type="common">Mustard</name>
    <dbReference type="NCBI Taxonomy" id="69181"/>
    <lineage>
        <taxon>Eukaryota</taxon>
        <taxon>Viridiplantae</taxon>
        <taxon>Streptophyta</taxon>
        <taxon>Embryophyta</taxon>
        <taxon>Tracheophyta</taxon>
        <taxon>Spermatophyta</taxon>
        <taxon>Magnoliopsida</taxon>
        <taxon>eudicotyledons</taxon>
        <taxon>Gunneridae</taxon>
        <taxon>Pentapetalae</taxon>
        <taxon>rosids</taxon>
        <taxon>malvids</taxon>
        <taxon>Brassicales</taxon>
        <taxon>Brassicaceae</taxon>
        <taxon>Brassiceae</taxon>
        <taxon>Brassica</taxon>
    </lineage>
</organism>
<sequence>MRRLVVQLAVEHRSRDESVGLSANVGIVVLLVSNSVLLTSKLGPSPILSGSSLRRGTWSSLYMKLVVHNHLEDGKKSQERGRHQTGLKKRSEMLVCASCGVNPCSII</sequence>
<accession>A0A3N6RS78</accession>
<name>A0A3N6RS78_BRACR</name>